<protein>
    <recommendedName>
        <fullName evidence="4">META domain-containing protein</fullName>
    </recommendedName>
</protein>
<evidence type="ECO:0000256" key="1">
    <source>
        <dbReference type="SAM" id="SignalP"/>
    </source>
</evidence>
<name>A0ABN2NZU3_9MICC</name>
<evidence type="ECO:0008006" key="4">
    <source>
        <dbReference type="Google" id="ProtNLM"/>
    </source>
</evidence>
<accession>A0ABN2NZU3</accession>
<dbReference type="EMBL" id="BAAALV010000002">
    <property type="protein sequence ID" value="GAA1908538.1"/>
    <property type="molecule type" value="Genomic_DNA"/>
</dbReference>
<reference evidence="2 3" key="1">
    <citation type="journal article" date="2019" name="Int. J. Syst. Evol. Microbiol.">
        <title>The Global Catalogue of Microorganisms (GCM) 10K type strain sequencing project: providing services to taxonomists for standard genome sequencing and annotation.</title>
        <authorList>
            <consortium name="The Broad Institute Genomics Platform"/>
            <consortium name="The Broad Institute Genome Sequencing Center for Infectious Disease"/>
            <person name="Wu L."/>
            <person name="Ma J."/>
        </authorList>
    </citation>
    <scope>NUCLEOTIDE SEQUENCE [LARGE SCALE GENOMIC DNA]</scope>
    <source>
        <strain evidence="2 3">JCM 13316</strain>
    </source>
</reference>
<sequence>MRLKFLAAAGAAALLLSGCSQSTPAEPVPPVQDGLPVHPAPEKGLGSVEGFSSTGVTSTFTAEGQTVAGYLACGSGGASPGELRLLVTGQEARTVPCGTTENPTRTLFDNFPRGAAFDVTVETVDEPLSFALVLTDATR</sequence>
<keyword evidence="1" id="KW-0732">Signal</keyword>
<dbReference type="Proteomes" id="UP001500784">
    <property type="component" value="Unassembled WGS sequence"/>
</dbReference>
<dbReference type="PROSITE" id="PS51257">
    <property type="entry name" value="PROKAR_LIPOPROTEIN"/>
    <property type="match status" value="1"/>
</dbReference>
<feature type="chain" id="PRO_5045867764" description="META domain-containing protein" evidence="1">
    <location>
        <begin position="26"/>
        <end position="139"/>
    </location>
</feature>
<proteinExistence type="predicted"/>
<evidence type="ECO:0000313" key="3">
    <source>
        <dbReference type="Proteomes" id="UP001500784"/>
    </source>
</evidence>
<organism evidence="2 3">
    <name type="scientific">Arthrobacter gandavensis</name>
    <dbReference type="NCBI Taxonomy" id="169960"/>
    <lineage>
        <taxon>Bacteria</taxon>
        <taxon>Bacillati</taxon>
        <taxon>Actinomycetota</taxon>
        <taxon>Actinomycetes</taxon>
        <taxon>Micrococcales</taxon>
        <taxon>Micrococcaceae</taxon>
        <taxon>Arthrobacter</taxon>
    </lineage>
</organism>
<comment type="caution">
    <text evidence="2">The sequence shown here is derived from an EMBL/GenBank/DDBJ whole genome shotgun (WGS) entry which is preliminary data.</text>
</comment>
<evidence type="ECO:0000313" key="2">
    <source>
        <dbReference type="EMBL" id="GAA1908538.1"/>
    </source>
</evidence>
<dbReference type="RefSeq" id="WP_152225570.1">
    <property type="nucleotide sequence ID" value="NZ_BAAALV010000002.1"/>
</dbReference>
<feature type="signal peptide" evidence="1">
    <location>
        <begin position="1"/>
        <end position="25"/>
    </location>
</feature>
<gene>
    <name evidence="2" type="ORF">GCM10009688_10960</name>
</gene>
<keyword evidence="3" id="KW-1185">Reference proteome</keyword>